<evidence type="ECO:0000256" key="1">
    <source>
        <dbReference type="SAM" id="Phobius"/>
    </source>
</evidence>
<proteinExistence type="predicted"/>
<organism evidence="2 3">
    <name type="scientific">Planosporangium mesophilum</name>
    <dbReference type="NCBI Taxonomy" id="689768"/>
    <lineage>
        <taxon>Bacteria</taxon>
        <taxon>Bacillati</taxon>
        <taxon>Actinomycetota</taxon>
        <taxon>Actinomycetes</taxon>
        <taxon>Micromonosporales</taxon>
        <taxon>Micromonosporaceae</taxon>
        <taxon>Planosporangium</taxon>
    </lineage>
</organism>
<feature type="transmembrane region" description="Helical" evidence="1">
    <location>
        <begin position="77"/>
        <end position="98"/>
    </location>
</feature>
<evidence type="ECO:0000313" key="2">
    <source>
        <dbReference type="EMBL" id="GII23834.1"/>
    </source>
</evidence>
<gene>
    <name evidence="2" type="ORF">Pme01_34310</name>
</gene>
<feature type="transmembrane region" description="Helical" evidence="1">
    <location>
        <begin position="40"/>
        <end position="65"/>
    </location>
</feature>
<keyword evidence="1" id="KW-1133">Transmembrane helix</keyword>
<dbReference type="AlphaFoldDB" id="A0A8J3TFK6"/>
<dbReference type="EMBL" id="BOON01000031">
    <property type="protein sequence ID" value="GII23834.1"/>
    <property type="molecule type" value="Genomic_DNA"/>
</dbReference>
<evidence type="ECO:0000313" key="3">
    <source>
        <dbReference type="Proteomes" id="UP000599074"/>
    </source>
</evidence>
<accession>A0A8J3TFK6</accession>
<dbReference type="Proteomes" id="UP000599074">
    <property type="component" value="Unassembled WGS sequence"/>
</dbReference>
<name>A0A8J3TFK6_9ACTN</name>
<comment type="caution">
    <text evidence="2">The sequence shown here is derived from an EMBL/GenBank/DDBJ whole genome shotgun (WGS) entry which is preliminary data.</text>
</comment>
<dbReference type="SUPFAM" id="SSF55961">
    <property type="entry name" value="Bet v1-like"/>
    <property type="match status" value="1"/>
</dbReference>
<keyword evidence="1" id="KW-0812">Transmembrane</keyword>
<protein>
    <submittedName>
        <fullName evidence="2">Uncharacterized protein</fullName>
    </submittedName>
</protein>
<reference evidence="2" key="1">
    <citation type="submission" date="2021-01" db="EMBL/GenBank/DDBJ databases">
        <title>Whole genome shotgun sequence of Planosporangium mesophilum NBRC 109066.</title>
        <authorList>
            <person name="Komaki H."/>
            <person name="Tamura T."/>
        </authorList>
    </citation>
    <scope>NUCLEOTIDE SEQUENCE</scope>
    <source>
        <strain evidence="2">NBRC 109066</strain>
    </source>
</reference>
<keyword evidence="1" id="KW-0472">Membrane</keyword>
<keyword evidence="3" id="KW-1185">Reference proteome</keyword>
<sequence>MRTGRADSALLFVGLPALLAAALAVSPARTTHGRVFRLTTIFLLLAAVALHEGAICVVLAAPLVYLVAHGTTALVRWCARSSGMYAVLPVPLLLLVAVEGSSGALRISPDQSVQVIRVVAMPVDGVVSRLAAGPQPTSVRSVPLRMLGVPMPEHVHGDTLNPGGKWTFAYHGTSHGPGGQIVAEVRTTEPGHLSFAFVEDSSITARWVTWQQADVRWRAIDAKHTEVRLTVHYLRRLDPSWYFGPLQDALMHQGVGHLLDTMALT</sequence>